<evidence type="ECO:0000313" key="4">
    <source>
        <dbReference type="Proteomes" id="UP001499924"/>
    </source>
</evidence>
<feature type="transmembrane region" description="Helical" evidence="1">
    <location>
        <begin position="217"/>
        <end position="234"/>
    </location>
</feature>
<name>A0ABP6PNL4_9ACTN</name>
<dbReference type="RefSeq" id="WP_344691198.1">
    <property type="nucleotide sequence ID" value="NZ_BAAAVV010000018.1"/>
</dbReference>
<accession>A0ABP6PNL4</accession>
<feature type="transmembrane region" description="Helical" evidence="1">
    <location>
        <begin position="276"/>
        <end position="294"/>
    </location>
</feature>
<comment type="caution">
    <text evidence="3">The sequence shown here is derived from an EMBL/GenBank/DDBJ whole genome shotgun (WGS) entry which is preliminary data.</text>
</comment>
<evidence type="ECO:0000256" key="2">
    <source>
        <dbReference type="SAM" id="SignalP"/>
    </source>
</evidence>
<evidence type="ECO:0000313" key="3">
    <source>
        <dbReference type="EMBL" id="GAA3184087.1"/>
    </source>
</evidence>
<feature type="transmembrane region" description="Helical" evidence="1">
    <location>
        <begin position="314"/>
        <end position="336"/>
    </location>
</feature>
<feature type="signal peptide" evidence="2">
    <location>
        <begin position="1"/>
        <end position="27"/>
    </location>
</feature>
<dbReference type="Proteomes" id="UP001499924">
    <property type="component" value="Unassembled WGS sequence"/>
</dbReference>
<gene>
    <name evidence="3" type="ORF">GCM10010531_42920</name>
</gene>
<protein>
    <submittedName>
        <fullName evidence="3">Uncharacterized protein</fullName>
    </submittedName>
</protein>
<proteinExistence type="predicted"/>
<feature type="transmembrane region" description="Helical" evidence="1">
    <location>
        <begin position="246"/>
        <end position="267"/>
    </location>
</feature>
<keyword evidence="2" id="KW-0732">Signal</keyword>
<feature type="transmembrane region" description="Helical" evidence="1">
    <location>
        <begin position="191"/>
        <end position="210"/>
    </location>
</feature>
<organism evidence="3 4">
    <name type="scientific">Blastococcus jejuensis</name>
    <dbReference type="NCBI Taxonomy" id="351224"/>
    <lineage>
        <taxon>Bacteria</taxon>
        <taxon>Bacillati</taxon>
        <taxon>Actinomycetota</taxon>
        <taxon>Actinomycetes</taxon>
        <taxon>Geodermatophilales</taxon>
        <taxon>Geodermatophilaceae</taxon>
        <taxon>Blastococcus</taxon>
    </lineage>
</organism>
<dbReference type="EMBL" id="BAAAVV010000018">
    <property type="protein sequence ID" value="GAA3184087.1"/>
    <property type="molecule type" value="Genomic_DNA"/>
</dbReference>
<keyword evidence="1" id="KW-1133">Transmembrane helix</keyword>
<keyword evidence="1" id="KW-0812">Transmembrane</keyword>
<keyword evidence="1" id="KW-0472">Membrane</keyword>
<evidence type="ECO:0000256" key="1">
    <source>
        <dbReference type="SAM" id="Phobius"/>
    </source>
</evidence>
<feature type="chain" id="PRO_5045118011" evidence="2">
    <location>
        <begin position="28"/>
        <end position="358"/>
    </location>
</feature>
<keyword evidence="4" id="KW-1185">Reference proteome</keyword>
<sequence length="358" mass="37362">MSRIAARALVVLAGLLAVLAVAGPASAHVGGGAAGSDFDGRIVSVTPELPGVTVRILQFGDEFELVNDTATEVLVPGYSDEPYLRIGPDGVWRNANSPATYLNLDRFGNASPPPQADADAEPDWVQVSTEPRYVWHDHRTHWMTENLLPPAVQADPTRPHTVAEWSVPLRHGETQAEVAGMLTWEPPPSPALVWPVYAALVLLAVAAGLLARTPRPLGALMLVGGAAALWHAIATPEPPASLGSHTGAIVSALLPAGTAVLAAVLGFRASWRGRGAMAGLLAIVLGWLFLVQGLPDVDVLWSANVLSNGPQELARASVAVLVTFGVGLVVGGIAAVRRFRETGTPRTDVDTTSPVPVG</sequence>
<reference evidence="4" key="1">
    <citation type="journal article" date="2019" name="Int. J. Syst. Evol. Microbiol.">
        <title>The Global Catalogue of Microorganisms (GCM) 10K type strain sequencing project: providing services to taxonomists for standard genome sequencing and annotation.</title>
        <authorList>
            <consortium name="The Broad Institute Genomics Platform"/>
            <consortium name="The Broad Institute Genome Sequencing Center for Infectious Disease"/>
            <person name="Wu L."/>
            <person name="Ma J."/>
        </authorList>
    </citation>
    <scope>NUCLEOTIDE SEQUENCE [LARGE SCALE GENOMIC DNA]</scope>
    <source>
        <strain evidence="4">JCM 15614</strain>
    </source>
</reference>